<feature type="compositionally biased region" description="Polar residues" evidence="1">
    <location>
        <begin position="105"/>
        <end position="124"/>
    </location>
</feature>
<feature type="compositionally biased region" description="Low complexity" evidence="1">
    <location>
        <begin position="176"/>
        <end position="198"/>
    </location>
</feature>
<comment type="caution">
    <text evidence="2">The sequence shown here is derived from an EMBL/GenBank/DDBJ whole genome shotgun (WGS) entry which is preliminary data.</text>
</comment>
<feature type="compositionally biased region" description="Polar residues" evidence="1">
    <location>
        <begin position="199"/>
        <end position="249"/>
    </location>
</feature>
<name>A0A813RCU4_9BILA</name>
<reference evidence="2" key="1">
    <citation type="submission" date="2021-02" db="EMBL/GenBank/DDBJ databases">
        <authorList>
            <person name="Nowell W R."/>
        </authorList>
    </citation>
    <scope>NUCLEOTIDE SEQUENCE</scope>
</reference>
<dbReference type="AlphaFoldDB" id="A0A813RCU4"/>
<accession>A0A813RCU4</accession>
<gene>
    <name evidence="2" type="ORF">VCS650_LOCUS2836</name>
</gene>
<organism evidence="2 3">
    <name type="scientific">Adineta steineri</name>
    <dbReference type="NCBI Taxonomy" id="433720"/>
    <lineage>
        <taxon>Eukaryota</taxon>
        <taxon>Metazoa</taxon>
        <taxon>Spiralia</taxon>
        <taxon>Gnathifera</taxon>
        <taxon>Rotifera</taxon>
        <taxon>Eurotatoria</taxon>
        <taxon>Bdelloidea</taxon>
        <taxon>Adinetida</taxon>
        <taxon>Adinetidae</taxon>
        <taxon>Adineta</taxon>
    </lineage>
</organism>
<evidence type="ECO:0000313" key="3">
    <source>
        <dbReference type="Proteomes" id="UP000663891"/>
    </source>
</evidence>
<dbReference type="Proteomes" id="UP000663891">
    <property type="component" value="Unassembled WGS sequence"/>
</dbReference>
<dbReference type="EMBL" id="CAJNON010000014">
    <property type="protein sequence ID" value="CAF0779297.1"/>
    <property type="molecule type" value="Genomic_DNA"/>
</dbReference>
<protein>
    <submittedName>
        <fullName evidence="2">Uncharacterized protein</fullName>
    </submittedName>
</protein>
<evidence type="ECO:0000256" key="1">
    <source>
        <dbReference type="SAM" id="MobiDB-lite"/>
    </source>
</evidence>
<sequence>MERIVDSSTAEYTSMLLNCRDGSLAQQLAHKLSIVANTATSITLRQSSDPAPPPIHALPPLLQTTTQYNPNIFNGVCHPPSSFSRPFQSPTNPYPQYTNPHFPQQISPTNNGYSQTTASASPYSSRGFMPATTATTPPVPNQSPDCQSMIYPQTPTLPPHRPTRPTAVVPPLPKDPIITSPMGSTPSTSSSMTPSSISNYQQVSPQKPPNYQKQTDSLPSNEFTNKMSPSVTNNNINDNMTKKSSNKQI</sequence>
<feature type="region of interest" description="Disordered" evidence="1">
    <location>
        <begin position="105"/>
        <end position="125"/>
    </location>
</feature>
<proteinExistence type="predicted"/>
<feature type="region of interest" description="Disordered" evidence="1">
    <location>
        <begin position="176"/>
        <end position="249"/>
    </location>
</feature>
<evidence type="ECO:0000313" key="2">
    <source>
        <dbReference type="EMBL" id="CAF0779297.1"/>
    </source>
</evidence>